<dbReference type="PANTHER" id="PTHR46825:SF15">
    <property type="entry name" value="BETA-LACTAMASE-RELATED DOMAIN-CONTAINING PROTEIN"/>
    <property type="match status" value="1"/>
</dbReference>
<proteinExistence type="predicted"/>
<dbReference type="Proteomes" id="UP001156613">
    <property type="component" value="Unassembled WGS sequence"/>
</dbReference>
<dbReference type="InterPro" id="IPR001466">
    <property type="entry name" value="Beta-lactam-related"/>
</dbReference>
<evidence type="ECO:0000313" key="4">
    <source>
        <dbReference type="Proteomes" id="UP001156613"/>
    </source>
</evidence>
<reference evidence="4" key="1">
    <citation type="journal article" date="2019" name="Int. J. Syst. Evol. Microbiol.">
        <title>The Global Catalogue of Microorganisms (GCM) 10K type strain sequencing project: providing services to taxonomists for standard genome sequencing and annotation.</title>
        <authorList>
            <consortium name="The Broad Institute Genomics Platform"/>
            <consortium name="The Broad Institute Genome Sequencing Center for Infectious Disease"/>
            <person name="Wu L."/>
            <person name="Ma J."/>
        </authorList>
    </citation>
    <scope>NUCLEOTIDE SEQUENCE [LARGE SCALE GENOMIC DNA]</scope>
    <source>
        <strain evidence="4">NBRC 3271</strain>
    </source>
</reference>
<keyword evidence="4" id="KW-1185">Reference proteome</keyword>
<comment type="caution">
    <text evidence="3">The sequence shown here is derived from an EMBL/GenBank/DDBJ whole genome shotgun (WGS) entry which is preliminary data.</text>
</comment>
<dbReference type="PANTHER" id="PTHR46825">
    <property type="entry name" value="D-ALANYL-D-ALANINE-CARBOXYPEPTIDASE/ENDOPEPTIDASE AMPH"/>
    <property type="match status" value="1"/>
</dbReference>
<sequence length="538" mass="59341">MGATMKARYSLYRIVILSGVFLLPLRSIHATELPSGLTVQDIDATVERTRTTFKVPGIALAIVQNGKIVFSRGYGQRSEDTKSASVDGRTLFAIGSNSKEFTATALAQLVDAGKLKWDDRVIDHLPEFRVSDPWITRDFRVSDLLTHHSGMGLGAGDLMLFSHSTFTRKDVLAGLEHMPFTAPFRSEYAYNNLLYVVAGALVERVTSQSWEDAVQTRLIDAAGLSACQTTPPYRDEADIATGQGDHSPLPAKAARQLPAVAPAGGIWCSVDGMARWAQIYLNGGQTPEGKRIFSTESRDALWAPHALLPLPDMAALTGTHFRAYGYGWFMEDFFGHKRVWHTGTIGGMVSYVTFLPELKNAIVILTNHDDHNATYALATTLSARIARGQSADWISYWKHQEDAANTESDALAASSGPGSSARPFLTLTTQQQQDYLGDYKDAWRGLIFVTQHGNDLRLTFSKADGLSGTLRSLPHDLFVVRWDNREQDGEDDAYVQFERNIEGKVTGMTMKLLGSDFSFDAQDLHPHKINSSSRETTQ</sequence>
<organism evidence="3 4">
    <name type="scientific">Gluconobacter japonicus</name>
    <dbReference type="NCBI Taxonomy" id="376620"/>
    <lineage>
        <taxon>Bacteria</taxon>
        <taxon>Pseudomonadati</taxon>
        <taxon>Pseudomonadota</taxon>
        <taxon>Alphaproteobacteria</taxon>
        <taxon>Acetobacterales</taxon>
        <taxon>Acetobacteraceae</taxon>
        <taxon>Gluconobacter</taxon>
    </lineage>
</organism>
<evidence type="ECO:0000259" key="1">
    <source>
        <dbReference type="Pfam" id="PF00144"/>
    </source>
</evidence>
<dbReference type="Gene3D" id="3.40.710.10">
    <property type="entry name" value="DD-peptidase/beta-lactamase superfamily"/>
    <property type="match status" value="1"/>
</dbReference>
<dbReference type="Pfam" id="PF00144">
    <property type="entry name" value="Beta-lactamase"/>
    <property type="match status" value="1"/>
</dbReference>
<gene>
    <name evidence="3" type="ORF">GCM10010937_24000</name>
</gene>
<keyword evidence="3" id="KW-0378">Hydrolase</keyword>
<name>A0ABQ5WKW2_GLUJA</name>
<dbReference type="GO" id="GO:0016787">
    <property type="term" value="F:hydrolase activity"/>
    <property type="evidence" value="ECO:0007669"/>
    <property type="project" value="UniProtKB-KW"/>
</dbReference>
<dbReference type="InterPro" id="IPR021860">
    <property type="entry name" value="Peptidase_S12_Pab87-rel_C"/>
</dbReference>
<feature type="domain" description="Peptidase S12 Pab87-related C-terminal" evidence="2">
    <location>
        <begin position="430"/>
        <end position="525"/>
    </location>
</feature>
<dbReference type="EMBL" id="BSNT01000072">
    <property type="protein sequence ID" value="GLQ60597.1"/>
    <property type="molecule type" value="Genomic_DNA"/>
</dbReference>
<dbReference type="Gene3D" id="2.40.128.600">
    <property type="match status" value="1"/>
</dbReference>
<feature type="domain" description="Beta-lactamase-related" evidence="1">
    <location>
        <begin position="43"/>
        <end position="382"/>
    </location>
</feature>
<protein>
    <submittedName>
        <fullName evidence="3">Serine hydrolase</fullName>
    </submittedName>
</protein>
<evidence type="ECO:0000313" key="3">
    <source>
        <dbReference type="EMBL" id="GLQ60597.1"/>
    </source>
</evidence>
<dbReference type="Pfam" id="PF11954">
    <property type="entry name" value="DUF3471"/>
    <property type="match status" value="1"/>
</dbReference>
<evidence type="ECO:0000259" key="2">
    <source>
        <dbReference type="Pfam" id="PF11954"/>
    </source>
</evidence>
<accession>A0ABQ5WKW2</accession>
<dbReference type="InterPro" id="IPR050491">
    <property type="entry name" value="AmpC-like"/>
</dbReference>
<dbReference type="InterPro" id="IPR012338">
    <property type="entry name" value="Beta-lactam/transpept-like"/>
</dbReference>
<dbReference type="SUPFAM" id="SSF56601">
    <property type="entry name" value="beta-lactamase/transpeptidase-like"/>
    <property type="match status" value="1"/>
</dbReference>